<dbReference type="InterPro" id="IPR011063">
    <property type="entry name" value="TilS/TtcA_N"/>
</dbReference>
<organism evidence="10 11">
    <name type="scientific">Oceanobacillus bengalensis</name>
    <dbReference type="NCBI Taxonomy" id="1435466"/>
    <lineage>
        <taxon>Bacteria</taxon>
        <taxon>Bacillati</taxon>
        <taxon>Bacillota</taxon>
        <taxon>Bacilli</taxon>
        <taxon>Bacillales</taxon>
        <taxon>Bacillaceae</taxon>
        <taxon>Oceanobacillus</taxon>
    </lineage>
</organism>
<keyword evidence="5 8" id="KW-0547">Nucleotide-binding</keyword>
<dbReference type="EC" id="6.3.4.19" evidence="8"/>
<dbReference type="InterPro" id="IPR012094">
    <property type="entry name" value="tRNA_Ile_lys_synt"/>
</dbReference>
<dbReference type="OrthoDB" id="9807403at2"/>
<proteinExistence type="inferred from homology"/>
<sequence length="465" mass="54119">MNQDVLQFIRKHQLLTRNMTVLVGVSGGPDSMALLHFLISLQEKWNLTVIAISVDHQLRGEESYQDLVYVKDMCEKWNVPFVGKSIDVPAYKIENKLGTEIAARELRYQFFQEQMKRHDADILALGHHGDDQIETMLMRLTRSATSSNFSGIPVRRPFHKGEIIRPFLSVTKADIMAYCSDHHIIPRIDNSNFDTTYTRNFFRKNILPLLKERNHNVHSTIQYLSETLYEDEVYLQEMARDLVKGAVHFDSKERTATFQIDMFTRGARALQRRAFHLILKYLYKDIPKDLSYVHEVQFFDLMKRNNGNVQIDFPLRLKVEKSYGAIVFYFLSEHSVAPSLHQTLDVPGRATFTDGSSITACFTDRKETHDDDVYYCNVDQTVFPLHIRTRIPGDRMTWKGLNGTKKIKDIFIDAKIPKKERDNWPILVDNKDQVLWIVGLKKGQPALNREEDGPWVKLYYEKGQL</sequence>
<accession>A0A494YU94</accession>
<evidence type="ECO:0000256" key="3">
    <source>
        <dbReference type="ARBA" id="ARBA00022598"/>
    </source>
</evidence>
<evidence type="ECO:0000256" key="8">
    <source>
        <dbReference type="HAMAP-Rule" id="MF_01161"/>
    </source>
</evidence>
<comment type="domain">
    <text evidence="8">The N-terminal region contains the highly conserved SGGXDS motif, predicted to be a P-loop motif involved in ATP binding.</text>
</comment>
<comment type="subcellular location">
    <subcellularLocation>
        <location evidence="1 8">Cytoplasm</location>
    </subcellularLocation>
</comment>
<comment type="similarity">
    <text evidence="8">Belongs to the tRNA(Ile)-lysidine synthase family.</text>
</comment>
<reference evidence="10 11" key="1">
    <citation type="journal article" date="2015" name="Antonie Van Leeuwenhoek">
        <title>Oceanobacillus bengalensis sp. nov., a bacterium isolated from seawater of the Bay of Bengal.</title>
        <authorList>
            <person name="Yongchang O."/>
            <person name="Xiang W."/>
            <person name="Wang G."/>
        </authorList>
    </citation>
    <scope>NUCLEOTIDE SEQUENCE [LARGE SCALE GENOMIC DNA]</scope>
    <source>
        <strain evidence="10 11">MCCC 1K00260</strain>
    </source>
</reference>
<comment type="catalytic activity">
    <reaction evidence="7 8">
        <text>cytidine(34) in tRNA(Ile2) + L-lysine + ATP = lysidine(34) in tRNA(Ile2) + AMP + diphosphate + H(+)</text>
        <dbReference type="Rhea" id="RHEA:43744"/>
        <dbReference type="Rhea" id="RHEA-COMP:10625"/>
        <dbReference type="Rhea" id="RHEA-COMP:10670"/>
        <dbReference type="ChEBI" id="CHEBI:15378"/>
        <dbReference type="ChEBI" id="CHEBI:30616"/>
        <dbReference type="ChEBI" id="CHEBI:32551"/>
        <dbReference type="ChEBI" id="CHEBI:33019"/>
        <dbReference type="ChEBI" id="CHEBI:82748"/>
        <dbReference type="ChEBI" id="CHEBI:83665"/>
        <dbReference type="ChEBI" id="CHEBI:456215"/>
        <dbReference type="EC" id="6.3.4.19"/>
    </reaction>
</comment>
<dbReference type="RefSeq" id="WP_121133271.1">
    <property type="nucleotide sequence ID" value="NZ_JBHUFK010000008.1"/>
</dbReference>
<dbReference type="SUPFAM" id="SSF82829">
    <property type="entry name" value="MesJ substrate recognition domain-like"/>
    <property type="match status" value="1"/>
</dbReference>
<dbReference type="GO" id="GO:0005737">
    <property type="term" value="C:cytoplasm"/>
    <property type="evidence" value="ECO:0007669"/>
    <property type="project" value="UniProtKB-SubCell"/>
</dbReference>
<dbReference type="SUPFAM" id="SSF52402">
    <property type="entry name" value="Adenine nucleotide alpha hydrolases-like"/>
    <property type="match status" value="1"/>
</dbReference>
<dbReference type="CDD" id="cd01992">
    <property type="entry name" value="TilS_N"/>
    <property type="match status" value="1"/>
</dbReference>
<dbReference type="InterPro" id="IPR012795">
    <property type="entry name" value="tRNA_Ile_lys_synt_N"/>
</dbReference>
<keyword evidence="11" id="KW-1185">Reference proteome</keyword>
<feature type="binding site" evidence="8">
    <location>
        <begin position="26"/>
        <end position="31"/>
    </location>
    <ligand>
        <name>ATP</name>
        <dbReference type="ChEBI" id="CHEBI:30616"/>
    </ligand>
</feature>
<evidence type="ECO:0000313" key="10">
    <source>
        <dbReference type="EMBL" id="RKQ13713.1"/>
    </source>
</evidence>
<dbReference type="NCBIfam" id="TIGR02432">
    <property type="entry name" value="lysidine_TilS_N"/>
    <property type="match status" value="1"/>
</dbReference>
<dbReference type="NCBIfam" id="TIGR02433">
    <property type="entry name" value="lysidine_TilS_C"/>
    <property type="match status" value="1"/>
</dbReference>
<evidence type="ECO:0000256" key="2">
    <source>
        <dbReference type="ARBA" id="ARBA00022490"/>
    </source>
</evidence>
<dbReference type="PANTHER" id="PTHR43033:SF1">
    <property type="entry name" value="TRNA(ILE)-LYSIDINE SYNTHASE-RELATED"/>
    <property type="match status" value="1"/>
</dbReference>
<dbReference type="Gene3D" id="1.10.10.1360">
    <property type="entry name" value="tRNA (Ile)-lysidine synthase"/>
    <property type="match status" value="1"/>
</dbReference>
<dbReference type="Gene3D" id="3.40.50.620">
    <property type="entry name" value="HUPs"/>
    <property type="match status" value="1"/>
</dbReference>
<evidence type="ECO:0000256" key="1">
    <source>
        <dbReference type="ARBA" id="ARBA00004496"/>
    </source>
</evidence>
<dbReference type="Pfam" id="PF01171">
    <property type="entry name" value="ATP_bind_3"/>
    <property type="match status" value="1"/>
</dbReference>
<dbReference type="GO" id="GO:0005524">
    <property type="term" value="F:ATP binding"/>
    <property type="evidence" value="ECO:0007669"/>
    <property type="project" value="UniProtKB-UniRule"/>
</dbReference>
<evidence type="ECO:0000256" key="5">
    <source>
        <dbReference type="ARBA" id="ARBA00022741"/>
    </source>
</evidence>
<dbReference type="Pfam" id="PF11734">
    <property type="entry name" value="TilS_C"/>
    <property type="match status" value="1"/>
</dbReference>
<dbReference type="GO" id="GO:0032267">
    <property type="term" value="F:tRNA(Ile)-lysidine synthase activity"/>
    <property type="evidence" value="ECO:0007669"/>
    <property type="project" value="UniProtKB-EC"/>
</dbReference>
<dbReference type="HAMAP" id="MF_01161">
    <property type="entry name" value="tRNA_Ile_lys_synt"/>
    <property type="match status" value="1"/>
</dbReference>
<evidence type="ECO:0000256" key="4">
    <source>
        <dbReference type="ARBA" id="ARBA00022694"/>
    </source>
</evidence>
<dbReference type="SUPFAM" id="SSF56037">
    <property type="entry name" value="PheT/TilS domain"/>
    <property type="match status" value="1"/>
</dbReference>
<gene>
    <name evidence="8 10" type="primary">tilS</name>
    <name evidence="10" type="ORF">D8M05_15155</name>
</gene>
<comment type="caution">
    <text evidence="10">The sequence shown here is derived from an EMBL/GenBank/DDBJ whole genome shotgun (WGS) entry which is preliminary data.</text>
</comment>
<dbReference type="AlphaFoldDB" id="A0A494YU94"/>
<feature type="domain" description="Lysidine-tRNA(Ile) synthetase C-terminal" evidence="9">
    <location>
        <begin position="385"/>
        <end position="458"/>
    </location>
</feature>
<evidence type="ECO:0000256" key="7">
    <source>
        <dbReference type="ARBA" id="ARBA00048539"/>
    </source>
</evidence>
<dbReference type="SMART" id="SM00977">
    <property type="entry name" value="TilS_C"/>
    <property type="match status" value="1"/>
</dbReference>
<dbReference type="InterPro" id="IPR012796">
    <property type="entry name" value="Lysidine-tRNA-synth_C"/>
</dbReference>
<evidence type="ECO:0000256" key="6">
    <source>
        <dbReference type="ARBA" id="ARBA00022840"/>
    </source>
</evidence>
<dbReference type="Gene3D" id="3.30.465.60">
    <property type="match status" value="1"/>
</dbReference>
<evidence type="ECO:0000259" key="9">
    <source>
        <dbReference type="SMART" id="SM00977"/>
    </source>
</evidence>
<keyword evidence="3 8" id="KW-0436">Ligase</keyword>
<protein>
    <recommendedName>
        <fullName evidence="8">tRNA(Ile)-lysidine synthase</fullName>
        <ecNumber evidence="8">6.3.4.19</ecNumber>
    </recommendedName>
    <alternativeName>
        <fullName evidence="8">tRNA(Ile)-2-lysyl-cytidine synthase</fullName>
    </alternativeName>
    <alternativeName>
        <fullName evidence="8">tRNA(Ile)-lysidine synthetase</fullName>
    </alternativeName>
</protein>
<dbReference type="GO" id="GO:0006400">
    <property type="term" value="P:tRNA modification"/>
    <property type="evidence" value="ECO:0007669"/>
    <property type="project" value="UniProtKB-UniRule"/>
</dbReference>
<dbReference type="EMBL" id="RBZO01000027">
    <property type="protein sequence ID" value="RKQ13713.1"/>
    <property type="molecule type" value="Genomic_DNA"/>
</dbReference>
<name>A0A494YU94_9BACI</name>
<keyword evidence="2 8" id="KW-0963">Cytoplasm</keyword>
<comment type="function">
    <text evidence="8">Ligates lysine onto the cytidine present at position 34 of the AUA codon-specific tRNA(Ile) that contains the anticodon CAU, in an ATP-dependent manner. Cytidine is converted to lysidine, thus changing the amino acid specificity of the tRNA from methionine to isoleucine.</text>
</comment>
<evidence type="ECO:0000313" key="11">
    <source>
        <dbReference type="Proteomes" id="UP000281813"/>
    </source>
</evidence>
<keyword evidence="6 8" id="KW-0067">ATP-binding</keyword>
<keyword evidence="4 8" id="KW-0819">tRNA processing</keyword>
<dbReference type="InterPro" id="IPR014729">
    <property type="entry name" value="Rossmann-like_a/b/a_fold"/>
</dbReference>
<dbReference type="PANTHER" id="PTHR43033">
    <property type="entry name" value="TRNA(ILE)-LYSIDINE SYNTHASE-RELATED"/>
    <property type="match status" value="1"/>
</dbReference>
<dbReference type="Proteomes" id="UP000281813">
    <property type="component" value="Unassembled WGS sequence"/>
</dbReference>